<comment type="caution">
    <text evidence="10">The sequence shown here is derived from an EMBL/GenBank/DDBJ whole genome shotgun (WGS) entry which is preliminary data.</text>
</comment>
<organism evidence="10 11">
    <name type="scientific">Rhabdobacter roseus</name>
    <dbReference type="NCBI Taxonomy" id="1655419"/>
    <lineage>
        <taxon>Bacteria</taxon>
        <taxon>Pseudomonadati</taxon>
        <taxon>Bacteroidota</taxon>
        <taxon>Cytophagia</taxon>
        <taxon>Cytophagales</taxon>
        <taxon>Cytophagaceae</taxon>
        <taxon>Rhabdobacter</taxon>
    </lineage>
</organism>
<evidence type="ECO:0000259" key="9">
    <source>
        <dbReference type="Pfam" id="PF02811"/>
    </source>
</evidence>
<evidence type="ECO:0000256" key="6">
    <source>
        <dbReference type="ARBA" id="ARBA00023102"/>
    </source>
</evidence>
<dbReference type="GO" id="GO:0000105">
    <property type="term" value="P:L-histidine biosynthetic process"/>
    <property type="evidence" value="ECO:0007669"/>
    <property type="project" value="UniProtKB-UniRule"/>
</dbReference>
<keyword evidence="6 8" id="KW-0368">Histidine biosynthesis</keyword>
<name>A0A840U2F4_9BACT</name>
<dbReference type="Pfam" id="PF02811">
    <property type="entry name" value="PHP"/>
    <property type="match status" value="1"/>
</dbReference>
<proteinExistence type="inferred from homology"/>
<dbReference type="EMBL" id="JACHGF010000010">
    <property type="protein sequence ID" value="MBB5286538.1"/>
    <property type="molecule type" value="Genomic_DNA"/>
</dbReference>
<evidence type="ECO:0000256" key="5">
    <source>
        <dbReference type="ARBA" id="ARBA00022801"/>
    </source>
</evidence>
<evidence type="ECO:0000256" key="7">
    <source>
        <dbReference type="ARBA" id="ARBA00049158"/>
    </source>
</evidence>
<evidence type="ECO:0000256" key="8">
    <source>
        <dbReference type="RuleBase" id="RU366003"/>
    </source>
</evidence>
<evidence type="ECO:0000313" key="10">
    <source>
        <dbReference type="EMBL" id="MBB5286538.1"/>
    </source>
</evidence>
<evidence type="ECO:0000256" key="1">
    <source>
        <dbReference type="ARBA" id="ARBA00004970"/>
    </source>
</evidence>
<comment type="pathway">
    <text evidence="1 8">Amino-acid biosynthesis; L-histidine biosynthesis; L-histidine from 5-phospho-alpha-D-ribose 1-diphosphate: step 8/9.</text>
</comment>
<dbReference type="PANTHER" id="PTHR21039">
    <property type="entry name" value="HISTIDINOL PHOSPHATASE-RELATED"/>
    <property type="match status" value="1"/>
</dbReference>
<dbReference type="PANTHER" id="PTHR21039:SF0">
    <property type="entry name" value="HISTIDINOL-PHOSPHATASE"/>
    <property type="match status" value="1"/>
</dbReference>
<dbReference type="AlphaFoldDB" id="A0A840U2F4"/>
<accession>A0A840U2F4</accession>
<dbReference type="InterPro" id="IPR010140">
    <property type="entry name" value="Histidinol_P_phosphatase_HisJ"/>
</dbReference>
<dbReference type="InterPro" id="IPR016195">
    <property type="entry name" value="Pol/histidinol_Pase-like"/>
</dbReference>
<keyword evidence="5 8" id="KW-0378">Hydrolase</keyword>
<dbReference type="InterPro" id="IPR004013">
    <property type="entry name" value="PHP_dom"/>
</dbReference>
<dbReference type="CDD" id="cd12110">
    <property type="entry name" value="PHP_HisPPase_Hisj_like"/>
    <property type="match status" value="1"/>
</dbReference>
<dbReference type="Proteomes" id="UP000557307">
    <property type="component" value="Unassembled WGS sequence"/>
</dbReference>
<dbReference type="GO" id="GO:0004401">
    <property type="term" value="F:histidinol-phosphatase activity"/>
    <property type="evidence" value="ECO:0007669"/>
    <property type="project" value="UniProtKB-UniRule"/>
</dbReference>
<dbReference type="SUPFAM" id="SSF89550">
    <property type="entry name" value="PHP domain-like"/>
    <property type="match status" value="1"/>
</dbReference>
<dbReference type="NCBIfam" id="TIGR01856">
    <property type="entry name" value="hisJ_fam"/>
    <property type="match status" value="1"/>
</dbReference>
<evidence type="ECO:0000256" key="3">
    <source>
        <dbReference type="ARBA" id="ARBA00013085"/>
    </source>
</evidence>
<dbReference type="EC" id="3.1.3.15" evidence="3 8"/>
<dbReference type="GO" id="GO:0005737">
    <property type="term" value="C:cytoplasm"/>
    <property type="evidence" value="ECO:0007669"/>
    <property type="project" value="TreeGrafter"/>
</dbReference>
<dbReference type="Gene3D" id="3.20.20.140">
    <property type="entry name" value="Metal-dependent hydrolases"/>
    <property type="match status" value="1"/>
</dbReference>
<sequence length="286" mass="32292">MKPSFWTNYHSHSHYCDGREAPEAQVRAARQQGVRAFGFSSHGPVPFANAWSMKPERLEGYLAETRALQQKYQGDIELYVGLEVDYVPGLCGPGTYAHALDFTIGSVHYVDQNWEGQPWEIDGATEGFMKGLVEVHGGDIQKVLRRYYALIREMVEQDPPLIVGHLDKIKIHNLNESLYREQDDWYQAEIDHTLEVIAAAGCVLEVNTRGMYKRNLDTYPSATILKKVLARNIPVMLNADSHAPEEITARFAEAAGVLQAVGFRTLRVLLDGTWQEVPFDQKGLFL</sequence>
<keyword evidence="4 8" id="KW-0028">Amino-acid biosynthesis</keyword>
<dbReference type="UniPathway" id="UPA00031">
    <property type="reaction ID" value="UER00013"/>
</dbReference>
<reference evidence="10 11" key="1">
    <citation type="submission" date="2020-08" db="EMBL/GenBank/DDBJ databases">
        <title>Genomic Encyclopedia of Type Strains, Phase IV (KMG-IV): sequencing the most valuable type-strain genomes for metagenomic binning, comparative biology and taxonomic classification.</title>
        <authorList>
            <person name="Goeker M."/>
        </authorList>
    </citation>
    <scope>NUCLEOTIDE SEQUENCE [LARGE SCALE GENOMIC DNA]</scope>
    <source>
        <strain evidence="10 11">DSM 105074</strain>
    </source>
</reference>
<evidence type="ECO:0000313" key="11">
    <source>
        <dbReference type="Proteomes" id="UP000557307"/>
    </source>
</evidence>
<evidence type="ECO:0000256" key="2">
    <source>
        <dbReference type="ARBA" id="ARBA00009152"/>
    </source>
</evidence>
<gene>
    <name evidence="10" type="ORF">HNQ92_004699</name>
</gene>
<keyword evidence="11" id="KW-1185">Reference proteome</keyword>
<comment type="catalytic activity">
    <reaction evidence="7 8">
        <text>L-histidinol phosphate + H2O = L-histidinol + phosphate</text>
        <dbReference type="Rhea" id="RHEA:14465"/>
        <dbReference type="ChEBI" id="CHEBI:15377"/>
        <dbReference type="ChEBI" id="CHEBI:43474"/>
        <dbReference type="ChEBI" id="CHEBI:57699"/>
        <dbReference type="ChEBI" id="CHEBI:57980"/>
        <dbReference type="EC" id="3.1.3.15"/>
    </reaction>
</comment>
<evidence type="ECO:0000256" key="4">
    <source>
        <dbReference type="ARBA" id="ARBA00022605"/>
    </source>
</evidence>
<feature type="domain" description="PHP" evidence="9">
    <location>
        <begin position="9"/>
        <end position="208"/>
    </location>
</feature>
<dbReference type="RefSeq" id="WP_184177787.1">
    <property type="nucleotide sequence ID" value="NZ_JACHGF010000010.1"/>
</dbReference>
<comment type="similarity">
    <text evidence="2 8">Belongs to the PHP hydrolase family. HisK subfamily.</text>
</comment>
<protein>
    <recommendedName>
        <fullName evidence="3 8">Histidinol-phosphatase</fullName>
        <shortName evidence="8">HolPase</shortName>
        <ecNumber evidence="3 8">3.1.3.15</ecNumber>
    </recommendedName>
</protein>